<evidence type="ECO:0000256" key="1">
    <source>
        <dbReference type="SAM" id="Phobius"/>
    </source>
</evidence>
<name>A0A7W7LQM7_9ACTN</name>
<proteinExistence type="predicted"/>
<feature type="transmembrane region" description="Helical" evidence="1">
    <location>
        <begin position="64"/>
        <end position="88"/>
    </location>
</feature>
<dbReference type="AlphaFoldDB" id="A0A7W7LQM7"/>
<dbReference type="RefSeq" id="WP_184350427.1">
    <property type="nucleotide sequence ID" value="NZ_JACHJH010000005.1"/>
</dbReference>
<comment type="caution">
    <text evidence="2">The sequence shown here is derived from an EMBL/GenBank/DDBJ whole genome shotgun (WGS) entry which is preliminary data.</text>
</comment>
<keyword evidence="1" id="KW-0812">Transmembrane</keyword>
<reference evidence="2 3" key="1">
    <citation type="submission" date="2020-08" db="EMBL/GenBank/DDBJ databases">
        <title>Genomic Encyclopedia of Type Strains, Phase III (KMG-III): the genomes of soil and plant-associated and newly described type strains.</title>
        <authorList>
            <person name="Whitman W."/>
        </authorList>
    </citation>
    <scope>NUCLEOTIDE SEQUENCE [LARGE SCALE GENOMIC DNA]</scope>
    <source>
        <strain evidence="2 3">CECT 3266</strain>
    </source>
</reference>
<keyword evidence="3" id="KW-1185">Reference proteome</keyword>
<organism evidence="2 3">
    <name type="scientific">Streptomyces olivoverticillatus</name>
    <dbReference type="NCBI Taxonomy" id="66427"/>
    <lineage>
        <taxon>Bacteria</taxon>
        <taxon>Bacillati</taxon>
        <taxon>Actinomycetota</taxon>
        <taxon>Actinomycetes</taxon>
        <taxon>Kitasatosporales</taxon>
        <taxon>Streptomycetaceae</taxon>
        <taxon>Streptomyces</taxon>
    </lineage>
</organism>
<keyword evidence="1" id="KW-1133">Transmembrane helix</keyword>
<evidence type="ECO:0000313" key="2">
    <source>
        <dbReference type="EMBL" id="MBB4894654.1"/>
    </source>
</evidence>
<dbReference type="Proteomes" id="UP000556084">
    <property type="component" value="Unassembled WGS sequence"/>
</dbReference>
<keyword evidence="1" id="KW-0472">Membrane</keyword>
<gene>
    <name evidence="2" type="ORF">FHS39_003712</name>
</gene>
<protein>
    <submittedName>
        <fullName evidence="2">Uncharacterized protein</fullName>
    </submittedName>
</protein>
<evidence type="ECO:0000313" key="3">
    <source>
        <dbReference type="Proteomes" id="UP000556084"/>
    </source>
</evidence>
<sequence>MRRWGEVAPDWLPFIGGKRIPPYAAIIPATLGGLGATAFWLPVLLSWIVPGMHHAEFANGWWELLAKVCITPGILFGPLVLVLTYAYYKRRASANA</sequence>
<accession>A0A7W7LQM7</accession>
<feature type="transmembrane region" description="Helical" evidence="1">
    <location>
        <begin position="20"/>
        <end position="44"/>
    </location>
</feature>
<dbReference type="EMBL" id="JACHJH010000005">
    <property type="protein sequence ID" value="MBB4894654.1"/>
    <property type="molecule type" value="Genomic_DNA"/>
</dbReference>